<organism evidence="3 4">
    <name type="scientific">Flammeovirga pectinis</name>
    <dbReference type="NCBI Taxonomy" id="2494373"/>
    <lineage>
        <taxon>Bacteria</taxon>
        <taxon>Pseudomonadati</taxon>
        <taxon>Bacteroidota</taxon>
        <taxon>Cytophagia</taxon>
        <taxon>Cytophagales</taxon>
        <taxon>Flammeovirgaceae</taxon>
        <taxon>Flammeovirga</taxon>
    </lineage>
</organism>
<evidence type="ECO:0000313" key="4">
    <source>
        <dbReference type="Proteomes" id="UP000267268"/>
    </source>
</evidence>
<feature type="domain" description="Spondin" evidence="2">
    <location>
        <begin position="263"/>
        <end position="365"/>
    </location>
</feature>
<gene>
    <name evidence="3" type="ORF">EI427_01445</name>
</gene>
<evidence type="ECO:0000256" key="1">
    <source>
        <dbReference type="SAM" id="MobiDB-lite"/>
    </source>
</evidence>
<proteinExistence type="predicted"/>
<sequence length="419" mass="44260">MRNSILTTLLASTALFSSCDNNENNTPETLPVTSFTVTIENAFTPKEFYTTGNTGLIKPGESESFSFNAGTGHYLNFATMFVQSNDLFYGPDDSGIALYDADGNAITGDLTSELYLWDAGTEMNEEPGIGVNQPPRQSDANTGITENGTVKLISQVNDGFTYPALQDVIQVEIAHNGGTQFTVTINNISNNASLATPFAPGNWVVHSADQYPIFKRNEASSIGLEGLAEDGATATLTASLEENSGLVSPFAPGAYNVGTENLVFNLNGTASSALEALAEDGDPSGFENHFTTPDQGSAPAPIFPSQTYSFTFDATDGQYLSLATMLVQSNDWFIGGDAINLFPNGQALNGDITSQLLLFDGGTEEDEYAGAGTNQAPRQSGPNTGTTETGSVIEETSPSSNVPNIENMIRISITSNASE</sequence>
<name>A0A3Q9FKX5_9BACT</name>
<dbReference type="AlphaFoldDB" id="A0A3Q9FKX5"/>
<accession>A0A3Q9FKX5</accession>
<dbReference type="Pfam" id="PF06468">
    <property type="entry name" value="Spond_N"/>
    <property type="match status" value="1"/>
</dbReference>
<dbReference type="InterPro" id="IPR009465">
    <property type="entry name" value="Spondin_N"/>
</dbReference>
<dbReference type="OrthoDB" id="1013900at2"/>
<dbReference type="RefSeq" id="WP_126610893.1">
    <property type="nucleotide sequence ID" value="NZ_CP034562.1"/>
</dbReference>
<dbReference type="Proteomes" id="UP000267268">
    <property type="component" value="Chromosome 1"/>
</dbReference>
<keyword evidence="4" id="KW-1185">Reference proteome</keyword>
<dbReference type="Gene3D" id="2.60.40.2130">
    <property type="entry name" value="F-spondin domain"/>
    <property type="match status" value="3"/>
</dbReference>
<feature type="compositionally biased region" description="Polar residues" evidence="1">
    <location>
        <begin position="372"/>
        <end position="403"/>
    </location>
</feature>
<evidence type="ECO:0000259" key="2">
    <source>
        <dbReference type="Pfam" id="PF06468"/>
    </source>
</evidence>
<protein>
    <recommendedName>
        <fullName evidence="2">Spondin domain-containing protein</fullName>
    </recommendedName>
</protein>
<evidence type="ECO:0000313" key="3">
    <source>
        <dbReference type="EMBL" id="AZQ60924.1"/>
    </source>
</evidence>
<dbReference type="KEGG" id="fll:EI427_01445"/>
<dbReference type="PROSITE" id="PS51257">
    <property type="entry name" value="PROKAR_LIPOPROTEIN"/>
    <property type="match status" value="1"/>
</dbReference>
<dbReference type="NCBIfam" id="NF038123">
    <property type="entry name" value="NF038123_dom"/>
    <property type="match status" value="3"/>
</dbReference>
<reference evidence="3 4" key="1">
    <citation type="submission" date="2018-12" db="EMBL/GenBank/DDBJ databases">
        <title>Flammeovirga pectinis sp. nov., isolated from the gut of the Korean scallop, Patinopecten yessoensis.</title>
        <authorList>
            <person name="Bae J.-W."/>
            <person name="Jeong Y.-S."/>
            <person name="Kang W."/>
        </authorList>
    </citation>
    <scope>NUCLEOTIDE SEQUENCE [LARGE SCALE GENOMIC DNA]</scope>
    <source>
        <strain evidence="3 4">L12M1</strain>
    </source>
</reference>
<dbReference type="InterPro" id="IPR038678">
    <property type="entry name" value="Spondin_N_sf"/>
</dbReference>
<feature type="region of interest" description="Disordered" evidence="1">
    <location>
        <begin position="365"/>
        <end position="403"/>
    </location>
</feature>
<dbReference type="EMBL" id="CP034562">
    <property type="protein sequence ID" value="AZQ60924.1"/>
    <property type="molecule type" value="Genomic_DNA"/>
</dbReference>